<evidence type="ECO:0000256" key="5">
    <source>
        <dbReference type="ARBA" id="ARBA00022968"/>
    </source>
</evidence>
<feature type="domain" description="Fe2OG dioxygenase" evidence="10">
    <location>
        <begin position="159"/>
        <end position="276"/>
    </location>
</feature>
<keyword evidence="9" id="KW-0812">Transmembrane</keyword>
<keyword evidence="7" id="KW-0408">Iron</keyword>
<keyword evidence="5" id="KW-0735">Signal-anchor</keyword>
<keyword evidence="12" id="KW-1185">Reference proteome</keyword>
<evidence type="ECO:0000256" key="6">
    <source>
        <dbReference type="ARBA" id="ARBA00023002"/>
    </source>
</evidence>
<evidence type="ECO:0000256" key="7">
    <source>
        <dbReference type="ARBA" id="ARBA00023004"/>
    </source>
</evidence>
<dbReference type="GO" id="GO:0005789">
    <property type="term" value="C:endoplasmic reticulum membrane"/>
    <property type="evidence" value="ECO:0007669"/>
    <property type="project" value="UniProtKB-SubCell"/>
</dbReference>
<dbReference type="GO" id="GO:0004656">
    <property type="term" value="F:procollagen-proline 4-dioxygenase activity"/>
    <property type="evidence" value="ECO:0007669"/>
    <property type="project" value="UniProtKB-EC"/>
</dbReference>
<keyword evidence="4" id="KW-0223">Dioxygenase</keyword>
<comment type="subcellular location">
    <subcellularLocation>
        <location evidence="2">Endoplasmic reticulum membrane</location>
        <topology evidence="2">Single-pass type II membrane protein</topology>
    </subcellularLocation>
</comment>
<evidence type="ECO:0000256" key="3">
    <source>
        <dbReference type="ARBA" id="ARBA00022723"/>
    </source>
</evidence>
<dbReference type="InterPro" id="IPR006620">
    <property type="entry name" value="Pro_4_hyd_alph"/>
</dbReference>
<evidence type="ECO:0000256" key="9">
    <source>
        <dbReference type="SAM" id="Phobius"/>
    </source>
</evidence>
<evidence type="ECO:0000259" key="10">
    <source>
        <dbReference type="PROSITE" id="PS51471"/>
    </source>
</evidence>
<reference evidence="11 12" key="1">
    <citation type="journal article" date="2022" name="Cell">
        <title>Repeat-based holocentromeres influence genome architecture and karyotype evolution.</title>
        <authorList>
            <person name="Hofstatter P.G."/>
            <person name="Thangavel G."/>
            <person name="Lux T."/>
            <person name="Neumann P."/>
            <person name="Vondrak T."/>
            <person name="Novak P."/>
            <person name="Zhang M."/>
            <person name="Costa L."/>
            <person name="Castellani M."/>
            <person name="Scott A."/>
            <person name="Toegelov H."/>
            <person name="Fuchs J."/>
            <person name="Mata-Sucre Y."/>
            <person name="Dias Y."/>
            <person name="Vanzela A.L.L."/>
            <person name="Huettel B."/>
            <person name="Almeida C.C.S."/>
            <person name="Simkova H."/>
            <person name="Souza G."/>
            <person name="Pedrosa-Harand A."/>
            <person name="Macas J."/>
            <person name="Mayer K.F.X."/>
            <person name="Houben A."/>
            <person name="Marques A."/>
        </authorList>
    </citation>
    <scope>NUCLEOTIDE SEQUENCE [LARGE SCALE GENOMIC DNA]</scope>
    <source>
        <strain evidence="11">RhyTen1mFocal</strain>
    </source>
</reference>
<accession>A0AAD5ZG85</accession>
<keyword evidence="9" id="KW-0472">Membrane</keyword>
<dbReference type="GO" id="GO:0005506">
    <property type="term" value="F:iron ion binding"/>
    <property type="evidence" value="ECO:0007669"/>
    <property type="project" value="InterPro"/>
</dbReference>
<feature type="transmembrane region" description="Helical" evidence="9">
    <location>
        <begin position="23"/>
        <end position="45"/>
    </location>
</feature>
<dbReference type="PANTHER" id="PTHR10869:SF42">
    <property type="entry name" value="PROLYL 4-HYDROXYLASE 1"/>
    <property type="match status" value="1"/>
</dbReference>
<keyword evidence="6" id="KW-0560">Oxidoreductase</keyword>
<gene>
    <name evidence="11" type="ORF">LUZ61_001074</name>
</gene>
<dbReference type="Gene3D" id="2.60.120.620">
    <property type="entry name" value="q2cbj1_9rhob like domain"/>
    <property type="match status" value="1"/>
</dbReference>
<keyword evidence="3" id="KW-0479">Metal-binding</keyword>
<evidence type="ECO:0000313" key="12">
    <source>
        <dbReference type="Proteomes" id="UP001210211"/>
    </source>
</evidence>
<dbReference type="AlphaFoldDB" id="A0AAD5ZG85"/>
<evidence type="ECO:0000256" key="8">
    <source>
        <dbReference type="ARBA" id="ARBA00049169"/>
    </source>
</evidence>
<dbReference type="Proteomes" id="UP001210211">
    <property type="component" value="Unassembled WGS sequence"/>
</dbReference>
<dbReference type="PROSITE" id="PS51471">
    <property type="entry name" value="FE2OG_OXY"/>
    <property type="match status" value="1"/>
</dbReference>
<dbReference type="InterPro" id="IPR005123">
    <property type="entry name" value="Oxoglu/Fe-dep_dioxygenase_dom"/>
</dbReference>
<evidence type="ECO:0000313" key="11">
    <source>
        <dbReference type="EMBL" id="KAJ3697369.1"/>
    </source>
</evidence>
<dbReference type="FunFam" id="2.60.120.620:FF:000015">
    <property type="entry name" value="Prolyl 4-hydroxylase 1"/>
    <property type="match status" value="1"/>
</dbReference>
<comment type="caution">
    <text evidence="11">The sequence shown here is derived from an EMBL/GenBank/DDBJ whole genome shotgun (WGS) entry which is preliminary data.</text>
</comment>
<comment type="catalytic activity">
    <reaction evidence="8">
        <text>L-prolyl-[collagen] + 2-oxoglutarate + O2 = trans-4-hydroxy-L-prolyl-[collagen] + succinate + CO2</text>
        <dbReference type="Rhea" id="RHEA:18945"/>
        <dbReference type="Rhea" id="RHEA-COMP:11676"/>
        <dbReference type="Rhea" id="RHEA-COMP:11680"/>
        <dbReference type="ChEBI" id="CHEBI:15379"/>
        <dbReference type="ChEBI" id="CHEBI:16526"/>
        <dbReference type="ChEBI" id="CHEBI:16810"/>
        <dbReference type="ChEBI" id="CHEBI:30031"/>
        <dbReference type="ChEBI" id="CHEBI:50342"/>
        <dbReference type="ChEBI" id="CHEBI:61965"/>
        <dbReference type="EC" id="1.14.11.2"/>
    </reaction>
</comment>
<dbReference type="Pfam" id="PF13640">
    <property type="entry name" value="2OG-FeII_Oxy_3"/>
    <property type="match status" value="1"/>
</dbReference>
<dbReference type="PANTHER" id="PTHR10869">
    <property type="entry name" value="PROLYL 4-HYDROXYLASE ALPHA SUBUNIT"/>
    <property type="match status" value="1"/>
</dbReference>
<dbReference type="GO" id="GO:0031418">
    <property type="term" value="F:L-ascorbic acid binding"/>
    <property type="evidence" value="ECO:0007669"/>
    <property type="project" value="InterPro"/>
</dbReference>
<comment type="cofactor">
    <cofactor evidence="1">
        <name>L-ascorbate</name>
        <dbReference type="ChEBI" id="CHEBI:38290"/>
    </cofactor>
</comment>
<dbReference type="InterPro" id="IPR044862">
    <property type="entry name" value="Pro_4_hyd_alph_FE2OG_OXY"/>
</dbReference>
<organism evidence="11 12">
    <name type="scientific">Rhynchospora tenuis</name>
    <dbReference type="NCBI Taxonomy" id="198213"/>
    <lineage>
        <taxon>Eukaryota</taxon>
        <taxon>Viridiplantae</taxon>
        <taxon>Streptophyta</taxon>
        <taxon>Embryophyta</taxon>
        <taxon>Tracheophyta</taxon>
        <taxon>Spermatophyta</taxon>
        <taxon>Magnoliopsida</taxon>
        <taxon>Liliopsida</taxon>
        <taxon>Poales</taxon>
        <taxon>Cyperaceae</taxon>
        <taxon>Cyperoideae</taxon>
        <taxon>Rhynchosporeae</taxon>
        <taxon>Rhynchospora</taxon>
    </lineage>
</organism>
<protein>
    <recommendedName>
        <fullName evidence="10">Fe2OG dioxygenase domain-containing protein</fullName>
    </recommendedName>
</protein>
<dbReference type="InterPro" id="IPR045054">
    <property type="entry name" value="P4HA-like"/>
</dbReference>
<evidence type="ECO:0000256" key="1">
    <source>
        <dbReference type="ARBA" id="ARBA00001961"/>
    </source>
</evidence>
<keyword evidence="9" id="KW-1133">Transmembrane helix</keyword>
<name>A0AAD5ZG85_9POAL</name>
<evidence type="ECO:0000256" key="2">
    <source>
        <dbReference type="ARBA" id="ARBA00004648"/>
    </source>
</evidence>
<dbReference type="EMBL" id="JAMRDG010000001">
    <property type="protein sequence ID" value="KAJ3697369.1"/>
    <property type="molecule type" value="Genomic_DNA"/>
</dbReference>
<sequence>MKNSARGGRLGTQPDSTMSRSKYILALLTVVTIGMIIGSLIQLALIHPLEKTSGLSHWENDKDAIALRLGFVKPEVLSWSPRVTLLHNFLSLEECDYLRAIAKPRLQTSTVVDVTTGKGIKSDVRTSSGMFLNSEEKKFPLVQAIEKRIAVFSQIPSENGELIQVLRYEPNQYYRPHHDYFSDEFNLKRGGQRVATMLMYLSDDVEGGETHFPLAGEAECSCGGKTVKGLCVKPNKGDAVLFWSMDLNGQSDPTSVHGGCPVLKGEKWSATKWMRQKTAL</sequence>
<dbReference type="SMART" id="SM00702">
    <property type="entry name" value="P4Hc"/>
    <property type="match status" value="1"/>
</dbReference>
<evidence type="ECO:0000256" key="4">
    <source>
        <dbReference type="ARBA" id="ARBA00022964"/>
    </source>
</evidence>
<proteinExistence type="predicted"/>